<dbReference type="Proteomes" id="UP000184480">
    <property type="component" value="Unassembled WGS sequence"/>
</dbReference>
<dbReference type="EMBL" id="FQUC01000002">
    <property type="protein sequence ID" value="SHE89380.1"/>
    <property type="molecule type" value="Genomic_DNA"/>
</dbReference>
<dbReference type="PANTHER" id="PTHR34987:SF6">
    <property type="entry name" value="ALPHA-L-RHAMNOSIDASE SIX-HAIRPIN GLYCOSIDASE DOMAIN-CONTAINING PROTEIN"/>
    <property type="match status" value="1"/>
</dbReference>
<feature type="domain" description="Alpha-L-rhamnosidase C-terminal" evidence="2">
    <location>
        <begin position="536"/>
        <end position="593"/>
    </location>
</feature>
<dbReference type="InterPro" id="IPR012341">
    <property type="entry name" value="6hp_glycosidase-like_sf"/>
</dbReference>
<accession>A0A1M4X785</accession>
<dbReference type="STRING" id="1346286.SAMN05444362_102426"/>
<dbReference type="Pfam" id="PF17389">
    <property type="entry name" value="Bac_rhamnosid6H"/>
    <property type="match status" value="1"/>
</dbReference>
<dbReference type="InterPro" id="IPR008928">
    <property type="entry name" value="6-hairpin_glycosidase_sf"/>
</dbReference>
<dbReference type="InterPro" id="IPR035396">
    <property type="entry name" value="Bac_rhamnosid6H"/>
</dbReference>
<organism evidence="3 4">
    <name type="scientific">Dysgonomonas macrotermitis</name>
    <dbReference type="NCBI Taxonomy" id="1346286"/>
    <lineage>
        <taxon>Bacteria</taxon>
        <taxon>Pseudomonadati</taxon>
        <taxon>Bacteroidota</taxon>
        <taxon>Bacteroidia</taxon>
        <taxon>Bacteroidales</taxon>
        <taxon>Dysgonomonadaceae</taxon>
        <taxon>Dysgonomonas</taxon>
    </lineage>
</organism>
<protein>
    <submittedName>
        <fullName evidence="3">Alpha-L-rhamnosidase</fullName>
    </submittedName>
</protein>
<name>A0A1M4X785_9BACT</name>
<sequence>MNIPMKIIRLVLLTFIFSGFSLMSKADIPPVFGSEYRGKTQKDELTRVYISPLRIIWKNDADGKMISNEEVLVLPGNSQPEMGKRNMCVMTSTENDTASIMFDYGKELHGGLQLLMGGSSRREPSLVRIRFGESVGECNSQTSNSEWKVGYSTDDHAKRDIFMEIPRDGMIEIGNTGFRFVRIDLLQKNTTIRLKEARAILRYRDIPYLGSFNSSDERLNQIWLTGAYTVHLNMQEFLWDGVKRDRVIWLGDMHPEVATIMSVFGYNDVVPNTLDLACQQYPLPGWMNGMSAYSLWYLIIHNDWYTHNGDLDFLKKHKDYILGLIDQIDSKIETGGKEELAKNRFLDWPSSPNKEGVEAGYRALIVWAMKDAENLCYILNEPAYAKKAKDCTDKMSRYIKGHNNLKQAASLMAIAGIMDAKKACEEVVSVGGAKDFSTFYGYYMLQAQAKAGEYQEAIDIIRQFWGGMLDMGATTFWEDFNMDWLENAARLDELTPPGKKDIHGDFGAYCYPGFRHSFCHGWASGPTAWMTEHILGVKIVEPGCKVIKIEPHLGDLKWVEGTFPTPHGVLTIKHTKDGNGKIVSEINAPKGVKIIR</sequence>
<dbReference type="InterPro" id="IPR035398">
    <property type="entry name" value="Bac_rhamnosid_C"/>
</dbReference>
<proteinExistence type="predicted"/>
<dbReference type="Gene3D" id="2.60.420.10">
    <property type="entry name" value="Maltose phosphorylase, domain 3"/>
    <property type="match status" value="1"/>
</dbReference>
<feature type="domain" description="Alpha-L-rhamnosidase six-hairpin glycosidase" evidence="1">
    <location>
        <begin position="209"/>
        <end position="534"/>
    </location>
</feature>
<evidence type="ECO:0000259" key="2">
    <source>
        <dbReference type="Pfam" id="PF17390"/>
    </source>
</evidence>
<dbReference type="GO" id="GO:0005975">
    <property type="term" value="P:carbohydrate metabolic process"/>
    <property type="evidence" value="ECO:0007669"/>
    <property type="project" value="InterPro"/>
</dbReference>
<dbReference type="AlphaFoldDB" id="A0A1M4X785"/>
<evidence type="ECO:0000313" key="4">
    <source>
        <dbReference type="Proteomes" id="UP000184480"/>
    </source>
</evidence>
<evidence type="ECO:0000259" key="1">
    <source>
        <dbReference type="Pfam" id="PF17389"/>
    </source>
</evidence>
<reference evidence="4" key="1">
    <citation type="submission" date="2016-11" db="EMBL/GenBank/DDBJ databases">
        <authorList>
            <person name="Varghese N."/>
            <person name="Submissions S."/>
        </authorList>
    </citation>
    <scope>NUCLEOTIDE SEQUENCE [LARGE SCALE GENOMIC DNA]</scope>
    <source>
        <strain evidence="4">DSM 27370</strain>
    </source>
</reference>
<dbReference type="PANTHER" id="PTHR34987">
    <property type="entry name" value="C, PUTATIVE (AFU_ORTHOLOGUE AFUA_3G02880)-RELATED"/>
    <property type="match status" value="1"/>
</dbReference>
<dbReference type="Gene3D" id="1.50.10.10">
    <property type="match status" value="1"/>
</dbReference>
<gene>
    <name evidence="3" type="ORF">SAMN05444362_102426</name>
</gene>
<dbReference type="Pfam" id="PF17390">
    <property type="entry name" value="Bac_rhamnosid_C"/>
    <property type="match status" value="1"/>
</dbReference>
<evidence type="ECO:0000313" key="3">
    <source>
        <dbReference type="EMBL" id="SHE89380.1"/>
    </source>
</evidence>
<keyword evidence="4" id="KW-1185">Reference proteome</keyword>
<dbReference type="SUPFAM" id="SSF48208">
    <property type="entry name" value="Six-hairpin glycosidases"/>
    <property type="match status" value="1"/>
</dbReference>